<evidence type="ECO:0000256" key="2">
    <source>
        <dbReference type="SAM" id="Phobius"/>
    </source>
</evidence>
<keyword evidence="2" id="KW-1133">Transmembrane helix</keyword>
<keyword evidence="2" id="KW-0812">Transmembrane</keyword>
<name>X0VHP6_9ZZZZ</name>
<gene>
    <name evidence="3" type="ORF">S01H1_39149</name>
</gene>
<protein>
    <recommendedName>
        <fullName evidence="4">Transmembrane protein</fullName>
    </recommendedName>
</protein>
<proteinExistence type="predicted"/>
<dbReference type="AlphaFoldDB" id="X0VHP6"/>
<feature type="compositionally biased region" description="Basic and acidic residues" evidence="1">
    <location>
        <begin position="1"/>
        <end position="11"/>
    </location>
</feature>
<organism evidence="3">
    <name type="scientific">marine sediment metagenome</name>
    <dbReference type="NCBI Taxonomy" id="412755"/>
    <lineage>
        <taxon>unclassified sequences</taxon>
        <taxon>metagenomes</taxon>
        <taxon>ecological metagenomes</taxon>
    </lineage>
</organism>
<feature type="transmembrane region" description="Helical" evidence="2">
    <location>
        <begin position="64"/>
        <end position="87"/>
    </location>
</feature>
<feature type="non-terminal residue" evidence="3">
    <location>
        <position position="1"/>
    </location>
</feature>
<feature type="region of interest" description="Disordered" evidence="1">
    <location>
        <begin position="1"/>
        <end position="46"/>
    </location>
</feature>
<reference evidence="3" key="1">
    <citation type="journal article" date="2014" name="Front. Microbiol.">
        <title>High frequency of phylogenetically diverse reductive dehalogenase-homologous genes in deep subseafloor sedimentary metagenomes.</title>
        <authorList>
            <person name="Kawai M."/>
            <person name="Futagami T."/>
            <person name="Toyoda A."/>
            <person name="Takaki Y."/>
            <person name="Nishi S."/>
            <person name="Hori S."/>
            <person name="Arai W."/>
            <person name="Tsubouchi T."/>
            <person name="Morono Y."/>
            <person name="Uchiyama I."/>
            <person name="Ito T."/>
            <person name="Fujiyama A."/>
            <person name="Inagaki F."/>
            <person name="Takami H."/>
        </authorList>
    </citation>
    <scope>NUCLEOTIDE SEQUENCE</scope>
    <source>
        <strain evidence="3">Expedition CK06-06</strain>
    </source>
</reference>
<comment type="caution">
    <text evidence="3">The sequence shown here is derived from an EMBL/GenBank/DDBJ whole genome shotgun (WGS) entry which is preliminary data.</text>
</comment>
<dbReference type="EMBL" id="BARS01024684">
    <property type="protein sequence ID" value="GAG10742.1"/>
    <property type="molecule type" value="Genomic_DNA"/>
</dbReference>
<evidence type="ECO:0008006" key="4">
    <source>
        <dbReference type="Google" id="ProtNLM"/>
    </source>
</evidence>
<evidence type="ECO:0000313" key="3">
    <source>
        <dbReference type="EMBL" id="GAG10742.1"/>
    </source>
</evidence>
<evidence type="ECO:0000256" key="1">
    <source>
        <dbReference type="SAM" id="MobiDB-lite"/>
    </source>
</evidence>
<accession>X0VHP6</accession>
<keyword evidence="2" id="KW-0472">Membrane</keyword>
<sequence length="184" mass="20509">NPEDKTGREGGAKMNAGPKSGAGGAGRELPGPEPGEHPACAAEAASARRRPETLSFFRRRRTRTAFLCAAFLVLGAGLGSLLTCIIIRRHMRRGFRDPDRIASHMLSRVRKNLDLTDEQTEKILAVLKRRLRAIRDTIHSEHDSVNEEIEQFLDEEQLAKHRKLVAERRARFFGPHSGGRGGKR</sequence>